<dbReference type="InterPro" id="IPR036625">
    <property type="entry name" value="E3-bd_dom_sf"/>
</dbReference>
<sequence>MTIEFKIPDLGENVESADVGQVMVAEGDTIEAEQPVLEVETEKAVFEVPCPHAGTVSKIHVSEGDSVSVGTLVLTLEETGSNGTAASAAASAEPEAKKEPEEPAKSEPDTSSAPQPSKADPEAASAKPAQTAAPATTAPSKDQPPAPAGPATRRLARQLGVDLHEITGSGPGGRITQDNVKEFVKNRLANPVGGGTTVAAPPLPDFSQWGEVEHEALNKIAKTSANNLSFAWQTVPHVTQHDLADVTDLEAARRRFVKSHEGAPKITMTVLAVKAVVAALKAYPRFNASIDMSRGELILKRYFHIGVAVDTENGLVVPVIRDCDQKSLLELAAELTDIAGRARARKLGPNDMKGGTFTISNLGGIGGTGFTPIVNYPEVAILGMARSRQEYVPSESGPVARLMLPLSLSYDHRVVNGADGARFIGKVTSLLSEPFQLLTEL</sequence>
<dbReference type="Gene3D" id="3.30.559.10">
    <property type="entry name" value="Chloramphenicol acetyltransferase-like domain"/>
    <property type="match status" value="1"/>
</dbReference>
<dbReference type="GO" id="GO:0006086">
    <property type="term" value="P:pyruvate decarboxylation to acetyl-CoA"/>
    <property type="evidence" value="ECO:0007669"/>
    <property type="project" value="TreeGrafter"/>
</dbReference>
<gene>
    <name evidence="13" type="primary">aceF</name>
    <name evidence="13" type="ORF">Pan216_26580</name>
</gene>
<feature type="compositionally biased region" description="Low complexity" evidence="10">
    <location>
        <begin position="123"/>
        <end position="141"/>
    </location>
</feature>
<evidence type="ECO:0000256" key="10">
    <source>
        <dbReference type="SAM" id="MobiDB-lite"/>
    </source>
</evidence>
<evidence type="ECO:0000259" key="11">
    <source>
        <dbReference type="PROSITE" id="PS50968"/>
    </source>
</evidence>
<protein>
    <recommendedName>
        <fullName evidence="9">Dihydrolipoamide acetyltransferase component of pyruvate dehydrogenase complex</fullName>
        <ecNumber evidence="9">2.3.1.-</ecNumber>
    </recommendedName>
</protein>
<keyword evidence="4 9" id="KW-0808">Transferase</keyword>
<dbReference type="InterPro" id="IPR023213">
    <property type="entry name" value="CAT-like_dom_sf"/>
</dbReference>
<dbReference type="InterPro" id="IPR011053">
    <property type="entry name" value="Single_hybrid_motif"/>
</dbReference>
<comment type="catalytic activity">
    <reaction evidence="8">
        <text>N(6)-[(R)-dihydrolipoyl]-L-lysyl-[protein] + acetyl-CoA = N(6)-[(R)-S(8)-acetyldihydrolipoyl]-L-lysyl-[protein] + CoA</text>
        <dbReference type="Rhea" id="RHEA:17017"/>
        <dbReference type="Rhea" id="RHEA-COMP:10475"/>
        <dbReference type="Rhea" id="RHEA-COMP:10478"/>
        <dbReference type="ChEBI" id="CHEBI:57287"/>
        <dbReference type="ChEBI" id="CHEBI:57288"/>
        <dbReference type="ChEBI" id="CHEBI:83100"/>
        <dbReference type="ChEBI" id="CHEBI:83111"/>
        <dbReference type="EC" id="2.3.1.12"/>
    </reaction>
</comment>
<dbReference type="InterPro" id="IPR003016">
    <property type="entry name" value="2-oxoA_DH_lipoyl-BS"/>
</dbReference>
<evidence type="ECO:0000256" key="5">
    <source>
        <dbReference type="ARBA" id="ARBA00022823"/>
    </source>
</evidence>
<evidence type="ECO:0000313" key="14">
    <source>
        <dbReference type="Proteomes" id="UP000317093"/>
    </source>
</evidence>
<dbReference type="RefSeq" id="WP_145258340.1">
    <property type="nucleotide sequence ID" value="NZ_CP036279.1"/>
</dbReference>
<dbReference type="FunFam" id="3.30.559.10:FF:000004">
    <property type="entry name" value="Acetyltransferase component of pyruvate dehydrogenase complex"/>
    <property type="match status" value="1"/>
</dbReference>
<dbReference type="InterPro" id="IPR004167">
    <property type="entry name" value="PSBD"/>
</dbReference>
<dbReference type="Pfam" id="PF02817">
    <property type="entry name" value="E3_binding"/>
    <property type="match status" value="1"/>
</dbReference>
<dbReference type="PANTHER" id="PTHR43178:SF2">
    <property type="entry name" value="DIHYDROLIPOYLLYSINE-RESIDUE ACETYLTRANSFERASE COMPONENT OF PYRUVATE DEHYDROGENASE COMPLEX"/>
    <property type="match status" value="1"/>
</dbReference>
<feature type="region of interest" description="Disordered" evidence="10">
    <location>
        <begin position="80"/>
        <end position="152"/>
    </location>
</feature>
<proteinExistence type="inferred from homology"/>
<evidence type="ECO:0000256" key="7">
    <source>
        <dbReference type="ARBA" id="ARBA00025211"/>
    </source>
</evidence>
<dbReference type="InterPro" id="IPR000089">
    <property type="entry name" value="Biotin_lipoyl"/>
</dbReference>
<dbReference type="Gene3D" id="4.10.320.10">
    <property type="entry name" value="E3-binding domain"/>
    <property type="match status" value="1"/>
</dbReference>
<dbReference type="PROSITE" id="PS51826">
    <property type="entry name" value="PSBD"/>
    <property type="match status" value="1"/>
</dbReference>
<dbReference type="Gene3D" id="2.40.50.100">
    <property type="match status" value="1"/>
</dbReference>
<comment type="cofactor">
    <cofactor evidence="1 9">
        <name>(R)-lipoate</name>
        <dbReference type="ChEBI" id="CHEBI:83088"/>
    </cofactor>
</comment>
<dbReference type="Proteomes" id="UP000317093">
    <property type="component" value="Chromosome"/>
</dbReference>
<evidence type="ECO:0000313" key="13">
    <source>
        <dbReference type="EMBL" id="QDU61793.1"/>
    </source>
</evidence>
<feature type="domain" description="Peripheral subunit-binding (PSBD)" evidence="12">
    <location>
        <begin position="147"/>
        <end position="184"/>
    </location>
</feature>
<dbReference type="OrthoDB" id="9805770at2"/>
<dbReference type="EMBL" id="CP036279">
    <property type="protein sequence ID" value="QDU61793.1"/>
    <property type="molecule type" value="Genomic_DNA"/>
</dbReference>
<keyword evidence="13" id="KW-0670">Pyruvate</keyword>
<dbReference type="InterPro" id="IPR001078">
    <property type="entry name" value="2-oxoacid_DH_actylTfrase"/>
</dbReference>
<dbReference type="AlphaFoldDB" id="A0A518B467"/>
<dbReference type="CDD" id="cd06849">
    <property type="entry name" value="lipoyl_domain"/>
    <property type="match status" value="1"/>
</dbReference>
<feature type="domain" description="Lipoyl-binding" evidence="11">
    <location>
        <begin position="2"/>
        <end position="77"/>
    </location>
</feature>
<keyword evidence="6 9" id="KW-0012">Acyltransferase</keyword>
<evidence type="ECO:0000256" key="1">
    <source>
        <dbReference type="ARBA" id="ARBA00001938"/>
    </source>
</evidence>
<dbReference type="SUPFAM" id="SSF52777">
    <property type="entry name" value="CoA-dependent acyltransferases"/>
    <property type="match status" value="1"/>
</dbReference>
<dbReference type="SUPFAM" id="SSF47005">
    <property type="entry name" value="Peripheral subunit-binding domain of 2-oxo acid dehydrogenase complex"/>
    <property type="match status" value="1"/>
</dbReference>
<feature type="compositionally biased region" description="Basic and acidic residues" evidence="10">
    <location>
        <begin position="94"/>
        <end position="108"/>
    </location>
</feature>
<dbReference type="GO" id="GO:0004742">
    <property type="term" value="F:dihydrolipoyllysine-residue acetyltransferase activity"/>
    <property type="evidence" value="ECO:0007669"/>
    <property type="project" value="UniProtKB-EC"/>
</dbReference>
<dbReference type="GO" id="GO:0005737">
    <property type="term" value="C:cytoplasm"/>
    <property type="evidence" value="ECO:0007669"/>
    <property type="project" value="TreeGrafter"/>
</dbReference>
<dbReference type="PROSITE" id="PS50968">
    <property type="entry name" value="BIOTINYL_LIPOYL"/>
    <property type="match status" value="1"/>
</dbReference>
<evidence type="ECO:0000256" key="4">
    <source>
        <dbReference type="ARBA" id="ARBA00022679"/>
    </source>
</evidence>
<dbReference type="SUPFAM" id="SSF51230">
    <property type="entry name" value="Single hybrid motif"/>
    <property type="match status" value="1"/>
</dbReference>
<evidence type="ECO:0000256" key="6">
    <source>
        <dbReference type="ARBA" id="ARBA00023315"/>
    </source>
</evidence>
<dbReference type="KEGG" id="knv:Pan216_26580"/>
<dbReference type="Pfam" id="PF00198">
    <property type="entry name" value="2-oxoacid_dh"/>
    <property type="match status" value="1"/>
</dbReference>
<dbReference type="Pfam" id="PF00364">
    <property type="entry name" value="Biotin_lipoyl"/>
    <property type="match status" value="1"/>
</dbReference>
<evidence type="ECO:0000259" key="12">
    <source>
        <dbReference type="PROSITE" id="PS51826"/>
    </source>
</evidence>
<comment type="subunit">
    <text evidence="3">Forms a 24-polypeptide structural core with octahedral symmetry.</text>
</comment>
<evidence type="ECO:0000256" key="9">
    <source>
        <dbReference type="RuleBase" id="RU003423"/>
    </source>
</evidence>
<organism evidence="13 14">
    <name type="scientific">Kolteria novifilia</name>
    <dbReference type="NCBI Taxonomy" id="2527975"/>
    <lineage>
        <taxon>Bacteria</taxon>
        <taxon>Pseudomonadati</taxon>
        <taxon>Planctomycetota</taxon>
        <taxon>Planctomycetia</taxon>
        <taxon>Kolteriales</taxon>
        <taxon>Kolteriaceae</taxon>
        <taxon>Kolteria</taxon>
    </lineage>
</organism>
<dbReference type="EC" id="2.3.1.-" evidence="9"/>
<dbReference type="InterPro" id="IPR050743">
    <property type="entry name" value="2-oxoacid_DH_E2_comp"/>
</dbReference>
<keyword evidence="14" id="KW-1185">Reference proteome</keyword>
<dbReference type="PROSITE" id="PS00189">
    <property type="entry name" value="LIPOYL"/>
    <property type="match status" value="1"/>
</dbReference>
<dbReference type="GO" id="GO:0031405">
    <property type="term" value="F:lipoic acid binding"/>
    <property type="evidence" value="ECO:0007669"/>
    <property type="project" value="TreeGrafter"/>
</dbReference>
<dbReference type="PANTHER" id="PTHR43178">
    <property type="entry name" value="DIHYDROLIPOAMIDE ACETYLTRANSFERASE COMPONENT OF PYRUVATE DEHYDROGENASE COMPLEX"/>
    <property type="match status" value="1"/>
</dbReference>
<name>A0A518B467_9BACT</name>
<evidence type="ECO:0000256" key="2">
    <source>
        <dbReference type="ARBA" id="ARBA00007317"/>
    </source>
</evidence>
<accession>A0A518B467</accession>
<evidence type="ECO:0000256" key="8">
    <source>
        <dbReference type="ARBA" id="ARBA00048370"/>
    </source>
</evidence>
<comment type="similarity">
    <text evidence="2 9">Belongs to the 2-oxoacid dehydrogenase family.</text>
</comment>
<keyword evidence="5 9" id="KW-0450">Lipoyl</keyword>
<evidence type="ECO:0000256" key="3">
    <source>
        <dbReference type="ARBA" id="ARBA00011484"/>
    </source>
</evidence>
<reference evidence="13 14" key="1">
    <citation type="submission" date="2019-02" db="EMBL/GenBank/DDBJ databases">
        <title>Deep-cultivation of Planctomycetes and their phenomic and genomic characterization uncovers novel biology.</title>
        <authorList>
            <person name="Wiegand S."/>
            <person name="Jogler M."/>
            <person name="Boedeker C."/>
            <person name="Pinto D."/>
            <person name="Vollmers J."/>
            <person name="Rivas-Marin E."/>
            <person name="Kohn T."/>
            <person name="Peeters S.H."/>
            <person name="Heuer A."/>
            <person name="Rast P."/>
            <person name="Oberbeckmann S."/>
            <person name="Bunk B."/>
            <person name="Jeske O."/>
            <person name="Meyerdierks A."/>
            <person name="Storesund J.E."/>
            <person name="Kallscheuer N."/>
            <person name="Luecker S."/>
            <person name="Lage O.M."/>
            <person name="Pohl T."/>
            <person name="Merkel B.J."/>
            <person name="Hornburger P."/>
            <person name="Mueller R.-W."/>
            <person name="Bruemmer F."/>
            <person name="Labrenz M."/>
            <person name="Spormann A.M."/>
            <person name="Op den Camp H."/>
            <person name="Overmann J."/>
            <person name="Amann R."/>
            <person name="Jetten M.S.M."/>
            <person name="Mascher T."/>
            <person name="Medema M.H."/>
            <person name="Devos D.P."/>
            <person name="Kaster A.-K."/>
            <person name="Ovreas L."/>
            <person name="Rohde M."/>
            <person name="Galperin M.Y."/>
            <person name="Jogler C."/>
        </authorList>
    </citation>
    <scope>NUCLEOTIDE SEQUENCE [LARGE SCALE GENOMIC DNA]</scope>
    <source>
        <strain evidence="13 14">Pan216</strain>
    </source>
</reference>
<comment type="function">
    <text evidence="7">The pyruvate dehydrogenase complex catalyzes the overall conversion of pyruvate to acetyl-CoA and CO(2). It contains multiple copies of three enzymatic components: pyruvate dehydrogenase (E1), dihydrolipoamide acetyltransferase (E2) and lipoamide dehydrogenase (E3).</text>
</comment>